<evidence type="ECO:0000313" key="2">
    <source>
        <dbReference type="EMBL" id="GLR49042.1"/>
    </source>
</evidence>
<proteinExistence type="predicted"/>
<feature type="region of interest" description="Disordered" evidence="1">
    <location>
        <begin position="30"/>
        <end position="54"/>
    </location>
</feature>
<accession>A0ABQ5ZEL2</accession>
<sequence length="54" mass="5920">MENPPKGIDVNVKVNELSGKLKPAARAFDTRAGTPSKRVVPVPDYPYNLPETIQ</sequence>
<evidence type="ECO:0000256" key="1">
    <source>
        <dbReference type="SAM" id="MobiDB-lite"/>
    </source>
</evidence>
<evidence type="ECO:0000313" key="3">
    <source>
        <dbReference type="Proteomes" id="UP001156702"/>
    </source>
</evidence>
<dbReference type="RefSeq" id="WP_244769893.1">
    <property type="nucleotide sequence ID" value="NZ_BSOP01000003.1"/>
</dbReference>
<reference evidence="3" key="1">
    <citation type="journal article" date="2019" name="Int. J. Syst. Evol. Microbiol.">
        <title>The Global Catalogue of Microorganisms (GCM) 10K type strain sequencing project: providing services to taxonomists for standard genome sequencing and annotation.</title>
        <authorList>
            <consortium name="The Broad Institute Genomics Platform"/>
            <consortium name="The Broad Institute Genome Sequencing Center for Infectious Disease"/>
            <person name="Wu L."/>
            <person name="Ma J."/>
        </authorList>
    </citation>
    <scope>NUCLEOTIDE SEQUENCE [LARGE SCALE GENOMIC DNA]</scope>
    <source>
        <strain evidence="3">NBRC 102122</strain>
    </source>
</reference>
<dbReference type="EMBL" id="BSOP01000003">
    <property type="protein sequence ID" value="GLR49042.1"/>
    <property type="molecule type" value="Genomic_DNA"/>
</dbReference>
<dbReference type="Proteomes" id="UP001156702">
    <property type="component" value="Unassembled WGS sequence"/>
</dbReference>
<gene>
    <name evidence="2" type="ORF">GCM10007923_02470</name>
</gene>
<protein>
    <submittedName>
        <fullName evidence="2">Uncharacterized protein</fullName>
    </submittedName>
</protein>
<organism evidence="2 3">
    <name type="scientific">Shinella yambaruensis</name>
    <dbReference type="NCBI Taxonomy" id="415996"/>
    <lineage>
        <taxon>Bacteria</taxon>
        <taxon>Pseudomonadati</taxon>
        <taxon>Pseudomonadota</taxon>
        <taxon>Alphaproteobacteria</taxon>
        <taxon>Hyphomicrobiales</taxon>
        <taxon>Rhizobiaceae</taxon>
        <taxon>Shinella</taxon>
    </lineage>
</organism>
<comment type="caution">
    <text evidence="2">The sequence shown here is derived from an EMBL/GenBank/DDBJ whole genome shotgun (WGS) entry which is preliminary data.</text>
</comment>
<name>A0ABQ5ZEL2_9HYPH</name>
<keyword evidence="3" id="KW-1185">Reference proteome</keyword>